<keyword evidence="6" id="KW-1185">Reference proteome</keyword>
<dbReference type="InterPro" id="IPR039126">
    <property type="entry name" value="GGACT"/>
</dbReference>
<dbReference type="GeneID" id="303115346"/>
<evidence type="ECO:0000259" key="4">
    <source>
        <dbReference type="Pfam" id="PF06094"/>
    </source>
</evidence>
<comment type="caution">
    <text evidence="5">The sequence shown here is derived from an EMBL/GenBank/DDBJ whole genome shotgun (WGS) entry which is preliminary data.</text>
</comment>
<name>A0A6L5Y6S9_9FIRM</name>
<dbReference type="EMBL" id="VUMZ01000007">
    <property type="protein sequence ID" value="MST52326.1"/>
    <property type="molecule type" value="Genomic_DNA"/>
</dbReference>
<organism evidence="5 6">
    <name type="scientific">Hornefia butyriciproducens</name>
    <dbReference type="NCBI Taxonomy" id="2652293"/>
    <lineage>
        <taxon>Bacteria</taxon>
        <taxon>Bacillati</taxon>
        <taxon>Bacillota</taxon>
        <taxon>Clostridia</taxon>
        <taxon>Peptostreptococcales</taxon>
        <taxon>Anaerovoracaceae</taxon>
        <taxon>Hornefia</taxon>
    </lineage>
</organism>
<evidence type="ECO:0000256" key="3">
    <source>
        <dbReference type="RuleBase" id="RU367036"/>
    </source>
</evidence>
<evidence type="ECO:0000313" key="6">
    <source>
        <dbReference type="Proteomes" id="UP000474676"/>
    </source>
</evidence>
<dbReference type="PANTHER" id="PTHR12510">
    <property type="entry name" value="TROPONIN C-AKIN-1 PROTEIN"/>
    <property type="match status" value="1"/>
</dbReference>
<dbReference type="Pfam" id="PF06094">
    <property type="entry name" value="GGACT"/>
    <property type="match status" value="1"/>
</dbReference>
<keyword evidence="5" id="KW-0808">Transferase</keyword>
<protein>
    <recommendedName>
        <fullName evidence="3">Gamma-glutamylcyclotransferase family protein</fullName>
    </recommendedName>
</protein>
<evidence type="ECO:0000256" key="2">
    <source>
        <dbReference type="PIRSR" id="PIRSR639126-1"/>
    </source>
</evidence>
<reference evidence="5 6" key="1">
    <citation type="submission" date="2019-08" db="EMBL/GenBank/DDBJ databases">
        <title>In-depth cultivation of the pig gut microbiome towards novel bacterial diversity and tailored functional studies.</title>
        <authorList>
            <person name="Wylensek D."/>
            <person name="Hitch T.C.A."/>
            <person name="Clavel T."/>
        </authorList>
    </citation>
    <scope>NUCLEOTIDE SEQUENCE [LARGE SCALE GENOMIC DNA]</scope>
    <source>
        <strain evidence="5 6">WCA-MUC-591-APC-3H</strain>
    </source>
</reference>
<dbReference type="RefSeq" id="WP_154574722.1">
    <property type="nucleotide sequence ID" value="NZ_VUMZ01000007.1"/>
</dbReference>
<proteinExistence type="inferred from homology"/>
<accession>A0A6L5Y6S9</accession>
<dbReference type="GO" id="GO:0016740">
    <property type="term" value="F:transferase activity"/>
    <property type="evidence" value="ECO:0007669"/>
    <property type="project" value="UniProtKB-KW"/>
</dbReference>
<evidence type="ECO:0000313" key="5">
    <source>
        <dbReference type="EMBL" id="MST52326.1"/>
    </source>
</evidence>
<sequence>MLRNVLKLERRTEGNVDTKEMLNTVRDLEGFLHWAPDASDPAWMAGIRSIVEFQREDGFFALLEDFWVPSDARVDFIYIPTYLCSAVLMKAYRTDPGLLEGAVGRALARGLDCCTGRGLSGHGYEGLREQIRAVDFFLTAGVMDFLSDHPDMSRKFTEMFDRIGGQFAMMVRKENFRGAWGEDYGEDIRRIDEALHYTVFVYGTLLRGRSNHLGYLRGCPCIGRGILEGFDMYDVGSFPAIVPGEGRVRGELYRVNRRTLERLDMLEGNGSLYVRRRVRVAAEAYTDKSRCGDDGGAAACYAIVYEYLCGVEGLREIPFEQQPYRD</sequence>
<comment type="similarity">
    <text evidence="1 3">Belongs to the gamma-glutamylcyclotransferase family.</text>
</comment>
<feature type="active site" description="Proton acceptor" evidence="2">
    <location>
        <position position="267"/>
    </location>
</feature>
<dbReference type="Proteomes" id="UP000474676">
    <property type="component" value="Unassembled WGS sequence"/>
</dbReference>
<evidence type="ECO:0000256" key="1">
    <source>
        <dbReference type="ARBA" id="ARBA00008861"/>
    </source>
</evidence>
<dbReference type="Gene3D" id="3.10.490.10">
    <property type="entry name" value="Gamma-glutamyl cyclotransferase-like"/>
    <property type="match status" value="1"/>
</dbReference>
<dbReference type="SUPFAM" id="SSF110857">
    <property type="entry name" value="Gamma-glutamyl cyclotransferase-like"/>
    <property type="match status" value="1"/>
</dbReference>
<dbReference type="AlphaFoldDB" id="A0A6L5Y6S9"/>
<dbReference type="GO" id="GO:0061929">
    <property type="term" value="F:gamma-glutamylaminecyclotransferase activity"/>
    <property type="evidence" value="ECO:0007669"/>
    <property type="project" value="InterPro"/>
</dbReference>
<gene>
    <name evidence="5" type="ORF">FYJ64_08395</name>
</gene>
<feature type="domain" description="Gamma-glutamylcyclotransferase AIG2-like" evidence="4">
    <location>
        <begin position="199"/>
        <end position="299"/>
    </location>
</feature>
<dbReference type="CDD" id="cd06661">
    <property type="entry name" value="GGCT_like"/>
    <property type="match status" value="1"/>
</dbReference>
<dbReference type="PANTHER" id="PTHR12510:SF4">
    <property type="entry name" value="GAMMA-GLUTAMYLAMINECYCLOTRANSFERASE"/>
    <property type="match status" value="1"/>
</dbReference>
<dbReference type="InterPro" id="IPR009288">
    <property type="entry name" value="AIG2-like_dom"/>
</dbReference>
<dbReference type="GO" id="GO:0005829">
    <property type="term" value="C:cytosol"/>
    <property type="evidence" value="ECO:0007669"/>
    <property type="project" value="TreeGrafter"/>
</dbReference>
<dbReference type="InterPro" id="IPR013024">
    <property type="entry name" value="GGCT-like"/>
</dbReference>
<dbReference type="InterPro" id="IPR036568">
    <property type="entry name" value="GGCT-like_sf"/>
</dbReference>